<accession>K0TIL1</accession>
<evidence type="ECO:0000313" key="2">
    <source>
        <dbReference type="Proteomes" id="UP000266841"/>
    </source>
</evidence>
<protein>
    <submittedName>
        <fullName evidence="1">Uncharacterized protein</fullName>
    </submittedName>
</protein>
<sequence length="125" mass="13602">MAMIMIYADTSHSVLVGLRMTQAQWSGKLLLEGAVLHGCHGNKKYNAIFNGTFREGLLTHGEQVMACGVRLYEGDFKCVEADGRVTFFWHGSGAMAQNPGFEHTTKTLAYGPNSDDGMSLVKSIA</sequence>
<reference evidence="1 2" key="1">
    <citation type="journal article" date="2012" name="Genome Biol.">
        <title>Genome and low-iron response of an oceanic diatom adapted to chronic iron limitation.</title>
        <authorList>
            <person name="Lommer M."/>
            <person name="Specht M."/>
            <person name="Roy A.S."/>
            <person name="Kraemer L."/>
            <person name="Andreson R."/>
            <person name="Gutowska M.A."/>
            <person name="Wolf J."/>
            <person name="Bergner S.V."/>
            <person name="Schilhabel M.B."/>
            <person name="Klostermeier U.C."/>
            <person name="Beiko R.G."/>
            <person name="Rosenstiel P."/>
            <person name="Hippler M."/>
            <person name="Laroche J."/>
        </authorList>
    </citation>
    <scope>NUCLEOTIDE SEQUENCE [LARGE SCALE GENOMIC DNA]</scope>
    <source>
        <strain evidence="1 2">CCMP1005</strain>
    </source>
</reference>
<gene>
    <name evidence="1" type="ORF">THAOC_01328</name>
</gene>
<organism evidence="1 2">
    <name type="scientific">Thalassiosira oceanica</name>
    <name type="common">Marine diatom</name>
    <dbReference type="NCBI Taxonomy" id="159749"/>
    <lineage>
        <taxon>Eukaryota</taxon>
        <taxon>Sar</taxon>
        <taxon>Stramenopiles</taxon>
        <taxon>Ochrophyta</taxon>
        <taxon>Bacillariophyta</taxon>
        <taxon>Coscinodiscophyceae</taxon>
        <taxon>Thalassiosirophycidae</taxon>
        <taxon>Thalassiosirales</taxon>
        <taxon>Thalassiosiraceae</taxon>
        <taxon>Thalassiosira</taxon>
    </lineage>
</organism>
<proteinExistence type="predicted"/>
<dbReference type="Proteomes" id="UP000266841">
    <property type="component" value="Unassembled WGS sequence"/>
</dbReference>
<keyword evidence="2" id="KW-1185">Reference proteome</keyword>
<dbReference type="EMBL" id="AGNL01001589">
    <property type="protein sequence ID" value="EJK76884.1"/>
    <property type="molecule type" value="Genomic_DNA"/>
</dbReference>
<comment type="caution">
    <text evidence="1">The sequence shown here is derived from an EMBL/GenBank/DDBJ whole genome shotgun (WGS) entry which is preliminary data.</text>
</comment>
<evidence type="ECO:0000313" key="1">
    <source>
        <dbReference type="EMBL" id="EJK76884.1"/>
    </source>
</evidence>
<name>K0TIL1_THAOC</name>
<dbReference type="AlphaFoldDB" id="K0TIL1"/>